<reference evidence="3" key="1">
    <citation type="submission" date="2020-10" db="EMBL/GenBank/DDBJ databases">
        <title>Taxonomic study of unclassified bacteria belonging to the class Ktedonobacteria.</title>
        <authorList>
            <person name="Yabe S."/>
            <person name="Wang C.M."/>
            <person name="Zheng Y."/>
            <person name="Sakai Y."/>
            <person name="Cavaletti L."/>
            <person name="Monciardini P."/>
            <person name="Donadio S."/>
        </authorList>
    </citation>
    <scope>NUCLEOTIDE SEQUENCE</scope>
    <source>
        <strain evidence="3">ID150040</strain>
    </source>
</reference>
<feature type="region of interest" description="Disordered" evidence="1">
    <location>
        <begin position="216"/>
        <end position="238"/>
    </location>
</feature>
<evidence type="ECO:0000259" key="2">
    <source>
        <dbReference type="Pfam" id="PF14332"/>
    </source>
</evidence>
<organism evidence="3 4">
    <name type="scientific">Reticulibacter mediterranei</name>
    <dbReference type="NCBI Taxonomy" id="2778369"/>
    <lineage>
        <taxon>Bacteria</taxon>
        <taxon>Bacillati</taxon>
        <taxon>Chloroflexota</taxon>
        <taxon>Ktedonobacteria</taxon>
        <taxon>Ktedonobacterales</taxon>
        <taxon>Reticulibacteraceae</taxon>
        <taxon>Reticulibacter</taxon>
    </lineage>
</organism>
<dbReference type="InterPro" id="IPR025497">
    <property type="entry name" value="PatA-like_N"/>
</dbReference>
<comment type="caution">
    <text evidence="3">The sequence shown here is derived from an EMBL/GenBank/DDBJ whole genome shotgun (WGS) entry which is preliminary data.</text>
</comment>
<accession>A0A8J3IDS4</accession>
<gene>
    <name evidence="3" type="ORF">KSF_017160</name>
</gene>
<feature type="region of interest" description="Disordered" evidence="1">
    <location>
        <begin position="148"/>
        <end position="167"/>
    </location>
</feature>
<dbReference type="EMBL" id="BNJK01000001">
    <property type="protein sequence ID" value="GHO91668.1"/>
    <property type="molecule type" value="Genomic_DNA"/>
</dbReference>
<feature type="domain" description="PatA-like N-terminal" evidence="2">
    <location>
        <begin position="32"/>
        <end position="107"/>
    </location>
</feature>
<keyword evidence="4" id="KW-1185">Reference proteome</keyword>
<protein>
    <recommendedName>
        <fullName evidence="2">PatA-like N-terminal domain-containing protein</fullName>
    </recommendedName>
</protein>
<dbReference type="Proteomes" id="UP000597444">
    <property type="component" value="Unassembled WGS sequence"/>
</dbReference>
<evidence type="ECO:0000313" key="4">
    <source>
        <dbReference type="Proteomes" id="UP000597444"/>
    </source>
</evidence>
<dbReference type="Pfam" id="PF14332">
    <property type="entry name" value="DUF4388"/>
    <property type="match status" value="1"/>
</dbReference>
<evidence type="ECO:0000256" key="1">
    <source>
        <dbReference type="SAM" id="MobiDB-lite"/>
    </source>
</evidence>
<feature type="compositionally biased region" description="Polar residues" evidence="1">
    <location>
        <begin position="217"/>
        <end position="230"/>
    </location>
</feature>
<dbReference type="AlphaFoldDB" id="A0A8J3IDS4"/>
<sequence>MKLGSSKSLPRVARLNYFSTVTLALLEIHERVYTGRLSIRNNERVGLVHLYFKERRLVHVAGYKRDAEAVLHDLLTWTKGRVRFDPAVTVDYEDVSWQQAEIFTRWVTLLEMHSLAYGISRNQLCILTQHLAMYLPQKPIALPPAVEPHEKLSVSGEEAQGSEEHASPIQQVGEAILYVSRLTQELTRRAAKVTHQRARQAVEFMHDTARYAAVRTEGNSAETPTKEQPPQSLPPCVFPEQSTETIVEQTTQNMTALPLPTTSLSSLPESGEESE</sequence>
<name>A0A8J3IDS4_9CHLR</name>
<dbReference type="RefSeq" id="WP_220202549.1">
    <property type="nucleotide sequence ID" value="NZ_BNJK01000001.1"/>
</dbReference>
<evidence type="ECO:0000313" key="3">
    <source>
        <dbReference type="EMBL" id="GHO91668.1"/>
    </source>
</evidence>
<feature type="compositionally biased region" description="Low complexity" evidence="1">
    <location>
        <begin position="257"/>
        <end position="269"/>
    </location>
</feature>
<proteinExistence type="predicted"/>
<feature type="region of interest" description="Disordered" evidence="1">
    <location>
        <begin position="251"/>
        <end position="275"/>
    </location>
</feature>